<sequence>MNFFKKIWNTEEVHHEPSEPTTITSEDRLENLESRQRRLEEQIERERSNARTYMQMGNKTYAANCLRRANNLQQQLDQVVNHSLKVGNVAYSKVEVDENKIKELEQQIQLERTKAKDFLMNNNKSAAKECVERKQDLQDELDKLINNR</sequence>
<name>A0AAW2ZNP1_9EUKA</name>
<accession>A0AAW2ZNP1</accession>
<keyword evidence="3" id="KW-1185">Reference proteome</keyword>
<keyword evidence="1" id="KW-0175">Coiled coil</keyword>
<dbReference type="PANTHER" id="PTHR22761">
    <property type="entry name" value="CHARGED MULTIVESICULAR BODY PROTEIN"/>
    <property type="match status" value="1"/>
</dbReference>
<dbReference type="Proteomes" id="UP001431209">
    <property type="component" value="Unassembled WGS sequence"/>
</dbReference>
<dbReference type="GO" id="GO:0006900">
    <property type="term" value="P:vesicle budding from membrane"/>
    <property type="evidence" value="ECO:0007669"/>
    <property type="project" value="TreeGrafter"/>
</dbReference>
<organism evidence="2 3">
    <name type="scientific">Acrasis kona</name>
    <dbReference type="NCBI Taxonomy" id="1008807"/>
    <lineage>
        <taxon>Eukaryota</taxon>
        <taxon>Discoba</taxon>
        <taxon>Heterolobosea</taxon>
        <taxon>Tetramitia</taxon>
        <taxon>Eutetramitia</taxon>
        <taxon>Acrasidae</taxon>
        <taxon>Acrasis</taxon>
    </lineage>
</organism>
<evidence type="ECO:0000256" key="1">
    <source>
        <dbReference type="SAM" id="Coils"/>
    </source>
</evidence>
<proteinExistence type="predicted"/>
<comment type="caution">
    <text evidence="2">The sequence shown here is derived from an EMBL/GenBank/DDBJ whole genome shotgun (WGS) entry which is preliminary data.</text>
</comment>
<dbReference type="GO" id="GO:0005771">
    <property type="term" value="C:multivesicular body"/>
    <property type="evidence" value="ECO:0007669"/>
    <property type="project" value="TreeGrafter"/>
</dbReference>
<evidence type="ECO:0000313" key="2">
    <source>
        <dbReference type="EMBL" id="KAL0491049.1"/>
    </source>
</evidence>
<gene>
    <name evidence="2" type="ORF">AKO1_002682</name>
</gene>
<protein>
    <submittedName>
        <fullName evidence="2">Uncharacterized protein</fullName>
    </submittedName>
</protein>
<feature type="coiled-coil region" evidence="1">
    <location>
        <begin position="22"/>
        <end position="147"/>
    </location>
</feature>
<dbReference type="Pfam" id="PF03357">
    <property type="entry name" value="Snf7"/>
    <property type="match status" value="1"/>
</dbReference>
<reference evidence="2 3" key="1">
    <citation type="submission" date="2024-03" db="EMBL/GenBank/DDBJ databases">
        <title>The Acrasis kona genome and developmental transcriptomes reveal deep origins of eukaryotic multicellular pathways.</title>
        <authorList>
            <person name="Sheikh S."/>
            <person name="Fu C.-J."/>
            <person name="Brown M.W."/>
            <person name="Baldauf S.L."/>
        </authorList>
    </citation>
    <scope>NUCLEOTIDE SEQUENCE [LARGE SCALE GENOMIC DNA]</scope>
    <source>
        <strain evidence="2 3">ATCC MYA-3509</strain>
    </source>
</reference>
<dbReference type="GO" id="GO:0032511">
    <property type="term" value="P:late endosome to vacuole transport via multivesicular body sorting pathway"/>
    <property type="evidence" value="ECO:0007669"/>
    <property type="project" value="TreeGrafter"/>
</dbReference>
<evidence type="ECO:0000313" key="3">
    <source>
        <dbReference type="Proteomes" id="UP001431209"/>
    </source>
</evidence>
<dbReference type="AlphaFoldDB" id="A0AAW2ZNP1"/>
<dbReference type="InterPro" id="IPR005024">
    <property type="entry name" value="Snf7_fam"/>
</dbReference>
<dbReference type="EMBL" id="JAOPGA020001747">
    <property type="protein sequence ID" value="KAL0491049.1"/>
    <property type="molecule type" value="Genomic_DNA"/>
</dbReference>
<dbReference type="Gene3D" id="1.10.287.1060">
    <property type="entry name" value="ESAT-6-like"/>
    <property type="match status" value="1"/>
</dbReference>